<feature type="signal peptide" evidence="1">
    <location>
        <begin position="1"/>
        <end position="33"/>
    </location>
</feature>
<accession>A0ABY6LTX1</accession>
<dbReference type="EMBL" id="CP092885">
    <property type="protein sequence ID" value="UYV83180.1"/>
    <property type="molecule type" value="Genomic_DNA"/>
</dbReference>
<sequence>MTQIICYKCRRHICQRALGLLLFLYEILDLLEQAGWVPDIGDLHINHKYNRLCLESIISSQTNSINRKCLPPTPVYFLADSRRFCELLSPVLLLLSLTVLQL</sequence>
<organism evidence="2 3">
    <name type="scientific">Cordylochernes scorpioides</name>
    <dbReference type="NCBI Taxonomy" id="51811"/>
    <lineage>
        <taxon>Eukaryota</taxon>
        <taxon>Metazoa</taxon>
        <taxon>Ecdysozoa</taxon>
        <taxon>Arthropoda</taxon>
        <taxon>Chelicerata</taxon>
        <taxon>Arachnida</taxon>
        <taxon>Pseudoscorpiones</taxon>
        <taxon>Cheliferoidea</taxon>
        <taxon>Chernetidae</taxon>
        <taxon>Cordylochernes</taxon>
    </lineage>
</organism>
<evidence type="ECO:0000256" key="1">
    <source>
        <dbReference type="SAM" id="SignalP"/>
    </source>
</evidence>
<proteinExistence type="predicted"/>
<keyword evidence="1" id="KW-0732">Signal</keyword>
<reference evidence="2 3" key="1">
    <citation type="submission" date="2022-03" db="EMBL/GenBank/DDBJ databases">
        <title>A chromosomal length assembly of Cordylochernes scorpioides.</title>
        <authorList>
            <person name="Zeh D."/>
            <person name="Zeh J."/>
        </authorList>
    </citation>
    <scope>NUCLEOTIDE SEQUENCE [LARGE SCALE GENOMIC DNA]</scope>
    <source>
        <strain evidence="2">IN4F17</strain>
        <tissue evidence="2">Whole Body</tissue>
    </source>
</reference>
<keyword evidence="3" id="KW-1185">Reference proteome</keyword>
<evidence type="ECO:0000313" key="2">
    <source>
        <dbReference type="EMBL" id="UYV83180.1"/>
    </source>
</evidence>
<feature type="non-terminal residue" evidence="2">
    <location>
        <position position="1"/>
    </location>
</feature>
<protein>
    <submittedName>
        <fullName evidence="2">Uncharacterized protein</fullName>
    </submittedName>
</protein>
<dbReference type="Proteomes" id="UP001235939">
    <property type="component" value="Chromosome 23"/>
</dbReference>
<evidence type="ECO:0000313" key="3">
    <source>
        <dbReference type="Proteomes" id="UP001235939"/>
    </source>
</evidence>
<gene>
    <name evidence="2" type="ORF">LAZ67_23000082</name>
</gene>
<feature type="chain" id="PRO_5046133083" evidence="1">
    <location>
        <begin position="34"/>
        <end position="102"/>
    </location>
</feature>
<name>A0ABY6LTX1_9ARAC</name>